<dbReference type="GO" id="GO:0006351">
    <property type="term" value="P:DNA-templated transcription"/>
    <property type="evidence" value="ECO:0007669"/>
    <property type="project" value="UniProtKB-UniRule"/>
</dbReference>
<evidence type="ECO:0000256" key="3">
    <source>
        <dbReference type="ARBA" id="ARBA00013725"/>
    </source>
</evidence>
<evidence type="ECO:0000256" key="5">
    <source>
        <dbReference type="ARBA" id="ARBA00022679"/>
    </source>
</evidence>
<dbReference type="InterPro" id="IPR006110">
    <property type="entry name" value="Pol_omega/Rpo6/RPB6"/>
</dbReference>
<reference evidence="12" key="1">
    <citation type="submission" date="2016-06" db="EMBL/GenBank/DDBJ databases">
        <authorList>
            <person name="Nascimento L."/>
            <person name="Pereira R.V."/>
            <person name="Martins L.F."/>
            <person name="Quaggio R.B."/>
            <person name="Silva A.M."/>
            <person name="Setubal J.C."/>
        </authorList>
    </citation>
    <scope>NUCLEOTIDE SEQUENCE [LARGE SCALE GENOMIC DNA]</scope>
</reference>
<keyword evidence="6 10" id="KW-0548">Nucleotidyltransferase</keyword>
<organism evidence="11 12">
    <name type="scientific">Bacillus thermozeamaize</name>
    <dbReference type="NCBI Taxonomy" id="230954"/>
    <lineage>
        <taxon>Bacteria</taxon>
        <taxon>Bacillati</taxon>
        <taxon>Bacillota</taxon>
        <taxon>Bacilli</taxon>
        <taxon>Bacillales</taxon>
        <taxon>Bacillaceae</taxon>
        <taxon>Bacillus</taxon>
    </lineage>
</organism>
<dbReference type="PANTHER" id="PTHR34476">
    <property type="entry name" value="DNA-DIRECTED RNA POLYMERASE SUBUNIT OMEGA"/>
    <property type="match status" value="1"/>
</dbReference>
<name>A0A1Y3PKY3_9BACI</name>
<dbReference type="EMBL" id="LZRT01000070">
    <property type="protein sequence ID" value="OUM87724.1"/>
    <property type="molecule type" value="Genomic_DNA"/>
</dbReference>
<dbReference type="GO" id="GO:0003677">
    <property type="term" value="F:DNA binding"/>
    <property type="evidence" value="ECO:0007669"/>
    <property type="project" value="UniProtKB-UniRule"/>
</dbReference>
<sequence length="74" mass="8145">MLFPEVDKMIEAVGSKYLLVTAAAKRARQIKDGSPLTIDSASSHKEVGMALEEIVAGKIVLQEKQDEEQEEKES</sequence>
<keyword evidence="7 10" id="KW-0804">Transcription</keyword>
<dbReference type="SMART" id="SM01409">
    <property type="entry name" value="RNA_pol_Rpb6"/>
    <property type="match status" value="1"/>
</dbReference>
<dbReference type="HAMAP" id="MF_00366">
    <property type="entry name" value="RNApol_bact_RpoZ"/>
    <property type="match status" value="1"/>
</dbReference>
<dbReference type="GO" id="GO:0000428">
    <property type="term" value="C:DNA-directed RNA polymerase complex"/>
    <property type="evidence" value="ECO:0007669"/>
    <property type="project" value="UniProtKB-KW"/>
</dbReference>
<evidence type="ECO:0000256" key="7">
    <source>
        <dbReference type="ARBA" id="ARBA00023163"/>
    </source>
</evidence>
<dbReference type="SUPFAM" id="SSF63562">
    <property type="entry name" value="RPB6/omega subunit-like"/>
    <property type="match status" value="1"/>
</dbReference>
<evidence type="ECO:0000313" key="11">
    <source>
        <dbReference type="EMBL" id="OUM87724.1"/>
    </source>
</evidence>
<comment type="caution">
    <text evidence="11">The sequence shown here is derived from an EMBL/GenBank/DDBJ whole genome shotgun (WGS) entry which is preliminary data.</text>
</comment>
<accession>A0A1Y3PKY3</accession>
<dbReference type="EC" id="2.7.7.6" evidence="2 10"/>
<dbReference type="GO" id="GO:0003899">
    <property type="term" value="F:DNA-directed RNA polymerase activity"/>
    <property type="evidence" value="ECO:0007669"/>
    <property type="project" value="UniProtKB-UniRule"/>
</dbReference>
<evidence type="ECO:0000256" key="4">
    <source>
        <dbReference type="ARBA" id="ARBA00022478"/>
    </source>
</evidence>
<dbReference type="InterPro" id="IPR003716">
    <property type="entry name" value="DNA-dir_RNA_pol_omega"/>
</dbReference>
<dbReference type="Proteomes" id="UP000196475">
    <property type="component" value="Unassembled WGS sequence"/>
</dbReference>
<protein>
    <recommendedName>
        <fullName evidence="3 10">DNA-directed RNA polymerase subunit omega</fullName>
        <shortName evidence="10">RNAP omega subunit</shortName>
        <ecNumber evidence="2 10">2.7.7.6</ecNumber>
    </recommendedName>
    <alternativeName>
        <fullName evidence="10">RNA polymerase omega subunit</fullName>
    </alternativeName>
    <alternativeName>
        <fullName evidence="8 10">Transcriptase subunit omega</fullName>
    </alternativeName>
</protein>
<dbReference type="Pfam" id="PF01192">
    <property type="entry name" value="RNA_pol_Rpb6"/>
    <property type="match status" value="1"/>
</dbReference>
<evidence type="ECO:0000256" key="2">
    <source>
        <dbReference type="ARBA" id="ARBA00012418"/>
    </source>
</evidence>
<dbReference type="NCBIfam" id="TIGR00690">
    <property type="entry name" value="rpoZ"/>
    <property type="match status" value="1"/>
</dbReference>
<dbReference type="AlphaFoldDB" id="A0A1Y3PKY3"/>
<comment type="subunit">
    <text evidence="10">The RNAP catalytic core consists of 2 alpha, 1 beta, 1 beta' and 1 omega subunit. When a sigma factor is associated with the core the holoenzyme is formed, which can initiate transcription.</text>
</comment>
<comment type="function">
    <text evidence="10">Promotes RNA polymerase assembly. Latches the N- and C-terminal regions of the beta' subunit thereby facilitating its interaction with the beta and alpha subunits.</text>
</comment>
<keyword evidence="5 10" id="KW-0808">Transferase</keyword>
<dbReference type="Gene3D" id="3.90.940.10">
    <property type="match status" value="1"/>
</dbReference>
<evidence type="ECO:0000256" key="6">
    <source>
        <dbReference type="ARBA" id="ARBA00022695"/>
    </source>
</evidence>
<evidence type="ECO:0000256" key="10">
    <source>
        <dbReference type="HAMAP-Rule" id="MF_00366"/>
    </source>
</evidence>
<gene>
    <name evidence="10" type="primary">rpoZ</name>
    <name evidence="11" type="ORF">BAA01_13000</name>
</gene>
<proteinExistence type="inferred from homology"/>
<evidence type="ECO:0000313" key="12">
    <source>
        <dbReference type="Proteomes" id="UP000196475"/>
    </source>
</evidence>
<evidence type="ECO:0000256" key="8">
    <source>
        <dbReference type="ARBA" id="ARBA00029924"/>
    </source>
</evidence>
<evidence type="ECO:0000256" key="1">
    <source>
        <dbReference type="ARBA" id="ARBA00006711"/>
    </source>
</evidence>
<comment type="similarity">
    <text evidence="1 10">Belongs to the RNA polymerase subunit omega family.</text>
</comment>
<evidence type="ECO:0000256" key="9">
    <source>
        <dbReference type="ARBA" id="ARBA00048552"/>
    </source>
</evidence>
<keyword evidence="4 10" id="KW-0240">DNA-directed RNA polymerase</keyword>
<dbReference type="PANTHER" id="PTHR34476:SF1">
    <property type="entry name" value="DNA-DIRECTED RNA POLYMERASE SUBUNIT OMEGA"/>
    <property type="match status" value="1"/>
</dbReference>
<comment type="catalytic activity">
    <reaction evidence="9 10">
        <text>RNA(n) + a ribonucleoside 5'-triphosphate = RNA(n+1) + diphosphate</text>
        <dbReference type="Rhea" id="RHEA:21248"/>
        <dbReference type="Rhea" id="RHEA-COMP:14527"/>
        <dbReference type="Rhea" id="RHEA-COMP:17342"/>
        <dbReference type="ChEBI" id="CHEBI:33019"/>
        <dbReference type="ChEBI" id="CHEBI:61557"/>
        <dbReference type="ChEBI" id="CHEBI:140395"/>
        <dbReference type="EC" id="2.7.7.6"/>
    </reaction>
</comment>
<dbReference type="InterPro" id="IPR036161">
    <property type="entry name" value="RPB6/omega-like_sf"/>
</dbReference>